<name>A0A3S2VMQ8_9PROT</name>
<comment type="caution">
    <text evidence="2">The sequence shown here is derived from an EMBL/GenBank/DDBJ whole genome shotgun (WGS) entry which is preliminary data.</text>
</comment>
<accession>A0A3S2VMQ8</accession>
<keyword evidence="1" id="KW-0732">Signal</keyword>
<sequence>MQCLLNSLVSRAVFILFLGMSAVPSADAASLNQEMLGTIQDFAKKFCDEVQFSGEQKNIAVEGEAGAELNGLLKKLLDLGAKLDGKYTINSYTGFVREHLLDAFKTVTECRLVIWNDLKQYLPAESSSIESTFDFVCVPSNPEYTPITVESVYDNGEPLTGEALESARIRIQKEKKLSDRNMAKRFDTLRRMGEIYITNEQQIVRKNRDGIFKPGKSSSEEQRASELRSYLASPMEKHAAVLIYYLEDAQTIRSKRNKDFLGLVDIAQYVSSTLRFETLTRAKFYSAKIPTMTISFRYSAHQCDFY</sequence>
<dbReference type="RefSeq" id="WP_127768178.1">
    <property type="nucleotide sequence ID" value="NZ_SADE01000004.1"/>
</dbReference>
<evidence type="ECO:0000313" key="3">
    <source>
        <dbReference type="Proteomes" id="UP000287447"/>
    </source>
</evidence>
<protein>
    <recommendedName>
        <fullName evidence="4">TonB C-terminal domain-containing protein</fullName>
    </recommendedName>
</protein>
<evidence type="ECO:0008006" key="4">
    <source>
        <dbReference type="Google" id="ProtNLM"/>
    </source>
</evidence>
<keyword evidence="3" id="KW-1185">Reference proteome</keyword>
<feature type="signal peptide" evidence="1">
    <location>
        <begin position="1"/>
        <end position="28"/>
    </location>
</feature>
<feature type="chain" id="PRO_5018689067" description="TonB C-terminal domain-containing protein" evidence="1">
    <location>
        <begin position="29"/>
        <end position="306"/>
    </location>
</feature>
<evidence type="ECO:0000313" key="2">
    <source>
        <dbReference type="EMBL" id="RVU34148.1"/>
    </source>
</evidence>
<reference evidence="3" key="1">
    <citation type="submission" date="2019-01" db="EMBL/GenBank/DDBJ databases">
        <title>Gri0909 isolated from a small marine red alga.</title>
        <authorList>
            <person name="Kim J."/>
            <person name="Jeong S.E."/>
            <person name="Jeon C.O."/>
        </authorList>
    </citation>
    <scope>NUCLEOTIDE SEQUENCE [LARGE SCALE GENOMIC DNA]</scope>
    <source>
        <strain evidence="3">Gri0909</strain>
    </source>
</reference>
<dbReference type="AlphaFoldDB" id="A0A3S2VMQ8"/>
<evidence type="ECO:0000256" key="1">
    <source>
        <dbReference type="SAM" id="SignalP"/>
    </source>
</evidence>
<dbReference type="EMBL" id="SADE01000004">
    <property type="protein sequence ID" value="RVU34148.1"/>
    <property type="molecule type" value="Genomic_DNA"/>
</dbReference>
<dbReference type="Proteomes" id="UP000287447">
    <property type="component" value="Unassembled WGS sequence"/>
</dbReference>
<organism evidence="2 3">
    <name type="scientific">Hwanghaeella grinnelliae</name>
    <dbReference type="NCBI Taxonomy" id="2500179"/>
    <lineage>
        <taxon>Bacteria</taxon>
        <taxon>Pseudomonadati</taxon>
        <taxon>Pseudomonadota</taxon>
        <taxon>Alphaproteobacteria</taxon>
        <taxon>Rhodospirillales</taxon>
        <taxon>Rhodospirillaceae</taxon>
        <taxon>Hwanghaeella</taxon>
    </lineage>
</organism>
<gene>
    <name evidence="2" type="ORF">EOI86_23855</name>
</gene>
<proteinExistence type="predicted"/>